<proteinExistence type="predicted"/>
<dbReference type="Gene3D" id="3.30.830.10">
    <property type="entry name" value="Metalloenzyme, LuxS/M16 peptidase-like"/>
    <property type="match status" value="1"/>
</dbReference>
<comment type="caution">
    <text evidence="2">The sequence shown here is derived from an EMBL/GenBank/DDBJ whole genome shotgun (WGS) entry which is preliminary data.</text>
</comment>
<reference evidence="2 3" key="1">
    <citation type="submission" date="2018-01" db="EMBL/GenBank/DDBJ databases">
        <title>Draft genome sequence of Nonomuraea sp. KC333.</title>
        <authorList>
            <person name="Sahin N."/>
            <person name="Saygin H."/>
            <person name="Ay H."/>
        </authorList>
    </citation>
    <scope>NUCLEOTIDE SEQUENCE [LARGE SCALE GENOMIC DNA]</scope>
    <source>
        <strain evidence="2 3">KC333</strain>
    </source>
</reference>
<dbReference type="EMBL" id="POUD01000064">
    <property type="protein sequence ID" value="PZG17653.1"/>
    <property type="molecule type" value="Genomic_DNA"/>
</dbReference>
<evidence type="ECO:0000256" key="1">
    <source>
        <dbReference type="SAM" id="MobiDB-lite"/>
    </source>
</evidence>
<evidence type="ECO:0000313" key="3">
    <source>
        <dbReference type="Proteomes" id="UP000249304"/>
    </source>
</evidence>
<dbReference type="GO" id="GO:0046872">
    <property type="term" value="F:metal ion binding"/>
    <property type="evidence" value="ECO:0007669"/>
    <property type="project" value="InterPro"/>
</dbReference>
<accession>A0A2W2E515</accession>
<dbReference type="OrthoDB" id="9811314at2"/>
<dbReference type="SUPFAM" id="SSF63411">
    <property type="entry name" value="LuxS/MPP-like metallohydrolase"/>
    <property type="match status" value="1"/>
</dbReference>
<evidence type="ECO:0000313" key="2">
    <source>
        <dbReference type="EMBL" id="PZG17653.1"/>
    </source>
</evidence>
<name>A0A2W2E515_9ACTN</name>
<feature type="region of interest" description="Disordered" evidence="1">
    <location>
        <begin position="202"/>
        <end position="223"/>
    </location>
</feature>
<dbReference type="RefSeq" id="WP_111180035.1">
    <property type="nucleotide sequence ID" value="NZ_POUD01000064.1"/>
</dbReference>
<dbReference type="Proteomes" id="UP000249304">
    <property type="component" value="Unassembled WGS sequence"/>
</dbReference>
<dbReference type="AlphaFoldDB" id="A0A2W2E515"/>
<protein>
    <submittedName>
        <fullName evidence="2">Uncharacterized protein</fullName>
    </submittedName>
</protein>
<sequence length="393" mass="41223">MTGEASEMRLVIGGLRVRLIELPQARSVGACLLVGAGSLDDPPWPWGTAHLAEHISTHVWRERAGTKIVARTGNAVTSFSVAGPPERVGDIAAGLVATNGAEPVSEAVFESERHAVQLENRAAESNPVLKVGPAVAEAALPGHGLAATARATSATLAAITPADVQEFRRVHYRPASCSLAIVGPDLPIDHLTHLLAAWAGQTPGDPASDRPAPGDPASGLDPSAGPIWLGEEAAGLVALSVPADAGDDRRLARAAITADLGPLVAAARSLGLPLLGRAGIPARSAAVDVLCWRPGPHREPELLNLLRREIRSIESHGIDPRLARDIETISAQERHFSRHTPLGLAQAAAREAMAERASAGAEIESTDAGVRVIARRVRLWRMRDGRFPSIADE</sequence>
<keyword evidence="3" id="KW-1185">Reference proteome</keyword>
<gene>
    <name evidence="2" type="ORF">C1J01_17445</name>
</gene>
<organism evidence="2 3">
    <name type="scientific">Nonomuraea aridisoli</name>
    <dbReference type="NCBI Taxonomy" id="2070368"/>
    <lineage>
        <taxon>Bacteria</taxon>
        <taxon>Bacillati</taxon>
        <taxon>Actinomycetota</taxon>
        <taxon>Actinomycetes</taxon>
        <taxon>Streptosporangiales</taxon>
        <taxon>Streptosporangiaceae</taxon>
        <taxon>Nonomuraea</taxon>
    </lineage>
</organism>
<dbReference type="InterPro" id="IPR011249">
    <property type="entry name" value="Metalloenz_LuxS/M16"/>
</dbReference>